<organism evidence="1 2">
    <name type="scientific">Caligus rogercresseyi</name>
    <name type="common">Sea louse</name>
    <dbReference type="NCBI Taxonomy" id="217165"/>
    <lineage>
        <taxon>Eukaryota</taxon>
        <taxon>Metazoa</taxon>
        <taxon>Ecdysozoa</taxon>
        <taxon>Arthropoda</taxon>
        <taxon>Crustacea</taxon>
        <taxon>Multicrustacea</taxon>
        <taxon>Hexanauplia</taxon>
        <taxon>Copepoda</taxon>
        <taxon>Siphonostomatoida</taxon>
        <taxon>Caligidae</taxon>
        <taxon>Caligus</taxon>
    </lineage>
</organism>
<proteinExistence type="predicted"/>
<evidence type="ECO:0000313" key="1">
    <source>
        <dbReference type="EMBL" id="QQP42061.1"/>
    </source>
</evidence>
<dbReference type="AlphaFoldDB" id="A0A7T8H2N4"/>
<feature type="non-terminal residue" evidence="1">
    <location>
        <position position="1"/>
    </location>
</feature>
<accession>A0A7T8H2N4</accession>
<feature type="non-terminal residue" evidence="1">
    <location>
        <position position="56"/>
    </location>
</feature>
<reference evidence="2" key="1">
    <citation type="submission" date="2021-01" db="EMBL/GenBank/DDBJ databases">
        <title>Caligus Genome Assembly.</title>
        <authorList>
            <person name="Gallardo-Escarate C."/>
        </authorList>
    </citation>
    <scope>NUCLEOTIDE SEQUENCE [LARGE SCALE GENOMIC DNA]</scope>
</reference>
<evidence type="ECO:0000313" key="2">
    <source>
        <dbReference type="Proteomes" id="UP000595437"/>
    </source>
</evidence>
<dbReference type="EMBL" id="CP045900">
    <property type="protein sequence ID" value="QQP42061.1"/>
    <property type="molecule type" value="Genomic_DNA"/>
</dbReference>
<protein>
    <submittedName>
        <fullName evidence="1">C1GALT1specific chaperone 1like</fullName>
    </submittedName>
</protein>
<dbReference type="Proteomes" id="UP000595437">
    <property type="component" value="Chromosome 11"/>
</dbReference>
<keyword evidence="2" id="KW-1185">Reference proteome</keyword>
<gene>
    <name evidence="1" type="ORF">FKW44_016608</name>
</gene>
<sequence>LITSRPPQSLSQNEESSLEENHQLVYDKWLYNKYGYQSFSIDPDIVHYDRSFKEEM</sequence>
<name>A0A7T8H2N4_CALRO</name>